<dbReference type="EMBL" id="FAXA01000430">
    <property type="protein sequence ID" value="CUV03531.1"/>
    <property type="molecule type" value="Genomic_DNA"/>
</dbReference>
<dbReference type="EC" id="2.8.3.16" evidence="3"/>
<organism evidence="3">
    <name type="scientific">hydrothermal vent metagenome</name>
    <dbReference type="NCBI Taxonomy" id="652676"/>
    <lineage>
        <taxon>unclassified sequences</taxon>
        <taxon>metagenomes</taxon>
        <taxon>ecological metagenomes</taxon>
    </lineage>
</organism>
<dbReference type="PANTHER" id="PTHR48207:SF3">
    <property type="entry name" value="SUCCINATE--HYDROXYMETHYLGLUTARATE COA-TRANSFERASE"/>
    <property type="match status" value="1"/>
</dbReference>
<evidence type="ECO:0000256" key="1">
    <source>
        <dbReference type="ARBA" id="ARBA00022679"/>
    </source>
</evidence>
<dbReference type="GO" id="GO:0033608">
    <property type="term" value="F:formyl-CoA transferase activity"/>
    <property type="evidence" value="ECO:0007669"/>
    <property type="project" value="UniProtKB-EC"/>
</dbReference>
<gene>
    <name evidence="3" type="ORF">MGWOODY_Clf1703</name>
</gene>
<dbReference type="Gene3D" id="3.40.50.10540">
    <property type="entry name" value="Crotonobetainyl-coa:carnitine coa-transferase, domain 1"/>
    <property type="match status" value="1"/>
</dbReference>
<accession>A0A160VBC1</accession>
<keyword evidence="1 3" id="KW-0808">Transferase</keyword>
<dbReference type="Gene3D" id="3.30.1540.10">
    <property type="entry name" value="formyl-coa transferase, domain 3"/>
    <property type="match status" value="1"/>
</dbReference>
<dbReference type="SUPFAM" id="SSF89796">
    <property type="entry name" value="CoA-transferase family III (CaiB/BaiF)"/>
    <property type="match status" value="1"/>
</dbReference>
<protein>
    <submittedName>
        <fullName evidence="3">L-carnitine dehydratase/bile acid-inducible protein F</fullName>
        <ecNumber evidence="3">2.8.3.16</ecNumber>
    </submittedName>
</protein>
<dbReference type="Pfam" id="PF02515">
    <property type="entry name" value="CoA_transf_3"/>
    <property type="match status" value="1"/>
</dbReference>
<sequence>MREWPSNIPRPPTTKMPMDIGRDMEPLKDIKVLAVTVYLAGPFCSMNLARMGAEVIKVEIPGKGDPVRGNGPFAGPKGTNIQRQTDDDISTRFLKRTQGVKSVTIDLKTAKGKQMFLDMAKECDVVLENLAPGSLRRIGLGYEDVAKVNPGIVYCSISGYGQTGPYADKPAHDPQIQGMAGLMDINGEEERPPVKVGIYIGDLVTPMFACYSILAALREKDRTGQGQYLDVSMMDTLVSMMFMENLEETIADGLPLRTGNISRSGPTGLYETKDGDLSLTVTSDEQWGRLSRALDAPNLLENPLFSDYVARTTNVEAARQEIQRLLGEFSLDDALERLEEFDVPCAPVRTAEQVMNDQHFWDRGSLLPMLNAAMGGPVEGVASGFPVKFSGGELPILPGAPTLGMHNKEIFAKFLGLSEEDLKKLTEENVI</sequence>
<dbReference type="AlphaFoldDB" id="A0A160VBC1"/>
<dbReference type="InterPro" id="IPR050483">
    <property type="entry name" value="CoA-transferase_III_domain"/>
</dbReference>
<dbReference type="InterPro" id="IPR023606">
    <property type="entry name" value="CoA-Trfase_III_dom_1_sf"/>
</dbReference>
<dbReference type="PANTHER" id="PTHR48207">
    <property type="entry name" value="SUCCINATE--HYDROXYMETHYLGLUTARATE COA-TRANSFERASE"/>
    <property type="match status" value="1"/>
</dbReference>
<evidence type="ECO:0000313" key="3">
    <source>
        <dbReference type="EMBL" id="CUV03531.1"/>
    </source>
</evidence>
<evidence type="ECO:0000256" key="2">
    <source>
        <dbReference type="SAM" id="MobiDB-lite"/>
    </source>
</evidence>
<name>A0A160VBC1_9ZZZZ</name>
<reference evidence="3" key="1">
    <citation type="submission" date="2015-10" db="EMBL/GenBank/DDBJ databases">
        <authorList>
            <person name="Gilbert D.G."/>
        </authorList>
    </citation>
    <scope>NUCLEOTIDE SEQUENCE</scope>
</reference>
<dbReference type="InterPro" id="IPR044855">
    <property type="entry name" value="CoA-Trfase_III_dom3_sf"/>
</dbReference>
<dbReference type="InterPro" id="IPR003673">
    <property type="entry name" value="CoA-Trfase_fam_III"/>
</dbReference>
<proteinExistence type="predicted"/>
<feature type="region of interest" description="Disordered" evidence="2">
    <location>
        <begin position="1"/>
        <end position="20"/>
    </location>
</feature>